<feature type="domain" description="ABC-2 type transporter transmembrane" evidence="7">
    <location>
        <begin position="19"/>
        <end position="366"/>
    </location>
</feature>
<dbReference type="InterPro" id="IPR013525">
    <property type="entry name" value="ABC2_TM"/>
</dbReference>
<feature type="transmembrane region" description="Helical" evidence="6">
    <location>
        <begin position="291"/>
        <end position="310"/>
    </location>
</feature>
<reference evidence="8 9" key="1">
    <citation type="submission" date="2014-02" db="EMBL/GenBank/DDBJ databases">
        <title>Kosmotoga genome sequencing.</title>
        <authorList>
            <person name="Pollo S.M."/>
            <person name="Charchuk R."/>
            <person name="Nesbo C.L."/>
        </authorList>
    </citation>
    <scope>NUCLEOTIDE SEQUENCE [LARGE SCALE GENOMIC DNA]</scope>
    <source>
        <strain evidence="8 9">S304</strain>
    </source>
</reference>
<evidence type="ECO:0000256" key="5">
    <source>
        <dbReference type="ARBA" id="ARBA00023136"/>
    </source>
</evidence>
<dbReference type="RefSeq" id="WP_068347370.1">
    <property type="nucleotide sequence ID" value="NZ_JFHK01000007.1"/>
</dbReference>
<name>A0A176K1N8_9BACT</name>
<comment type="caution">
    <text evidence="8">The sequence shown here is derived from an EMBL/GenBank/DDBJ whole genome shotgun (WGS) entry which is preliminary data.</text>
</comment>
<comment type="subcellular location">
    <subcellularLocation>
        <location evidence="1">Cell membrane</location>
        <topology evidence="1">Multi-pass membrane protein</topology>
    </subcellularLocation>
</comment>
<keyword evidence="9" id="KW-1185">Reference proteome</keyword>
<evidence type="ECO:0000256" key="6">
    <source>
        <dbReference type="SAM" id="Phobius"/>
    </source>
</evidence>
<keyword evidence="2" id="KW-1003">Cell membrane</keyword>
<evidence type="ECO:0000313" key="8">
    <source>
        <dbReference type="EMBL" id="OAA30734.1"/>
    </source>
</evidence>
<organism evidence="8 9">
    <name type="scientific">Kosmotoga arenicorallina S304</name>
    <dbReference type="NCBI Taxonomy" id="1453497"/>
    <lineage>
        <taxon>Bacteria</taxon>
        <taxon>Thermotogati</taxon>
        <taxon>Thermotogota</taxon>
        <taxon>Thermotogae</taxon>
        <taxon>Kosmotogales</taxon>
        <taxon>Kosmotogaceae</taxon>
        <taxon>Kosmotoga</taxon>
    </lineage>
</organism>
<evidence type="ECO:0000259" key="7">
    <source>
        <dbReference type="Pfam" id="PF12698"/>
    </source>
</evidence>
<keyword evidence="4 6" id="KW-1133">Transmembrane helix</keyword>
<evidence type="ECO:0000256" key="1">
    <source>
        <dbReference type="ARBA" id="ARBA00004651"/>
    </source>
</evidence>
<dbReference type="EMBL" id="JFHK01000007">
    <property type="protein sequence ID" value="OAA30734.1"/>
    <property type="molecule type" value="Genomic_DNA"/>
</dbReference>
<feature type="transmembrane region" description="Helical" evidence="6">
    <location>
        <begin position="21"/>
        <end position="41"/>
    </location>
</feature>
<feature type="transmembrane region" description="Helical" evidence="6">
    <location>
        <begin position="264"/>
        <end position="284"/>
    </location>
</feature>
<keyword evidence="3 6" id="KW-0812">Transmembrane</keyword>
<dbReference type="OrthoDB" id="41015at2"/>
<proteinExistence type="predicted"/>
<dbReference type="PATRIC" id="fig|1453497.3.peg.1969"/>
<dbReference type="InterPro" id="IPR051449">
    <property type="entry name" value="ABC-2_transporter_component"/>
</dbReference>
<dbReference type="PANTHER" id="PTHR30294">
    <property type="entry name" value="MEMBRANE COMPONENT OF ABC TRANSPORTER YHHJ-RELATED"/>
    <property type="match status" value="1"/>
</dbReference>
<feature type="transmembrane region" description="Helical" evidence="6">
    <location>
        <begin position="182"/>
        <end position="205"/>
    </location>
</feature>
<gene>
    <name evidence="8" type="ORF">AT15_09945</name>
</gene>
<dbReference type="GO" id="GO:0140359">
    <property type="term" value="F:ABC-type transporter activity"/>
    <property type="evidence" value="ECO:0007669"/>
    <property type="project" value="InterPro"/>
</dbReference>
<evidence type="ECO:0000256" key="2">
    <source>
        <dbReference type="ARBA" id="ARBA00022475"/>
    </source>
</evidence>
<evidence type="ECO:0000256" key="4">
    <source>
        <dbReference type="ARBA" id="ARBA00022989"/>
    </source>
</evidence>
<dbReference type="GO" id="GO:0005886">
    <property type="term" value="C:plasma membrane"/>
    <property type="evidence" value="ECO:0007669"/>
    <property type="project" value="UniProtKB-SubCell"/>
</dbReference>
<dbReference type="STRING" id="1453497.AT15_09945"/>
<sequence>MRKTVILITNELRMIFRSRSIWIFFLLLPLTLVFFTGVFNINKSLYVLRLGIVNEDNTFLGIFFIRYATSMIKEENIYVFKTREEAEKQLRNLDGYFVIPRGFANDLLFQKPSKLIFIPNPNALQSGIAIYQVLSNVLNEFKALPVIADPDFMKNVTVDPNYEAPEIVVEGVEGDRFNFKEYLFPLILALSLLLTTGIGLSWSIHEDRRTEIVDFLMLANTKAFQFLFSKIVSFLIVGTFEFLFFLLFGLLFGYEGLTDVFENVLLFLVLTLVFIAMSTFLASLTKTSRGSQFIVTGTSIALILVSGIIIPKSMFPEWLRKFVEYFPITALLSEIQKISLIPGDSVTIIGLLISNSILTIGFVFLSVTAFRYRSDSLSAM</sequence>
<dbReference type="Pfam" id="PF12698">
    <property type="entry name" value="ABC2_membrane_3"/>
    <property type="match status" value="1"/>
</dbReference>
<evidence type="ECO:0000256" key="3">
    <source>
        <dbReference type="ARBA" id="ARBA00022692"/>
    </source>
</evidence>
<accession>A0A176K1N8</accession>
<feature type="transmembrane region" description="Helical" evidence="6">
    <location>
        <begin position="226"/>
        <end position="252"/>
    </location>
</feature>
<protein>
    <recommendedName>
        <fullName evidence="7">ABC-2 type transporter transmembrane domain-containing protein</fullName>
    </recommendedName>
</protein>
<dbReference type="Proteomes" id="UP000077339">
    <property type="component" value="Unassembled WGS sequence"/>
</dbReference>
<keyword evidence="5 6" id="KW-0472">Membrane</keyword>
<dbReference type="AlphaFoldDB" id="A0A176K1N8"/>
<dbReference type="PANTHER" id="PTHR30294:SF29">
    <property type="entry name" value="MULTIDRUG ABC TRANSPORTER PERMEASE YBHS-RELATED"/>
    <property type="match status" value="1"/>
</dbReference>
<feature type="transmembrane region" description="Helical" evidence="6">
    <location>
        <begin position="348"/>
        <end position="370"/>
    </location>
</feature>
<dbReference type="Gene3D" id="3.40.1710.10">
    <property type="entry name" value="abc type-2 transporter like domain"/>
    <property type="match status" value="1"/>
</dbReference>
<evidence type="ECO:0000313" key="9">
    <source>
        <dbReference type="Proteomes" id="UP000077339"/>
    </source>
</evidence>